<keyword evidence="9" id="KW-1185">Reference proteome</keyword>
<evidence type="ECO:0000256" key="2">
    <source>
        <dbReference type="ARBA" id="ARBA00022617"/>
    </source>
</evidence>
<sequence>MAVMSPSLLAGAAALIFIGVLLVRLRSPLASLPGPRLGLLTPWQLRYHELRGKRTQYVHQMHQKYGNAVRLAPNEVVFSSLDAMKEIYLSKGSGFDKTSFYNLFSQFGLRTMFSMLPKGPHSQRRRVIADRYANTNVNREDSLHGIQERSRNFITRCQDAPKQELDVYMFLHCYAFDCVTHHLFHPHGSDSILQTSDEETLHEAVFDNSLVRRLLNYYHPTLGSLAGKLGLFGKSRGIPRATELVLNGVKKGGVADFTLVSRMQEEKFGMGIFDVASECMDHMLAGIETTGDALCFLMWQISQPGYTFIQERLRDEFRANPDVSFDQLEYLEAVVKEGLRVFPSIPMSLPRCVPEGGATVDGHWLPGGTIVSCQPYSMHRMDEEVFPRPDSFEPQRWLEEKGSAERNRLFFAFSNGGRACIGRHLAIVEMKTLLRDIYSRYRTAPADGMTSDMDVALTQIVEVESGELRNPAGTSTAQFTGATRQTIANSFQSAATVAMSALVPETPKSSPRKTRSRGGCVEAGSICKYEVTLNWGGRSFVKSTFGKCLHDIKRTDNTSTGNGFVYSTTHAQSPGLETSQRTTATQSNASHGRTLQHSTESHVPENTQNAQDGNVTTTNASLMLRSDCILEISSTVHQQDTLASPLQPPHATMPRPQHQISFLPPMAQYLFQFYLSETMRLTVPSSYAKAEICRFLVPMSLQEPSLLYAVMAFAAVHLDAIGMLPGNSQRLIDSLHWASINHLRRLLEDVDTTSQTVALATTRTLCQAQIYGGTSLWRIHLDGARAILQTSQTGNQVTSRPQIPVNTGFLDSWFHNAEALASLSPAGLLGGQLLVHGQSDSGVFLDIYGGVMSDLPALFKEVGALLGRKHIRTPELESETGNLIQQIHARLSRDKAENMNISSDILSSLTANDIQNYALSNAGFLYMALLHLYCSMRSLPPFAIEVRFCVAQIIQCAHRMSRESGLSPRVLLVSPLFTAGLYALGSARDEIRHELADIERWMKTPHLFKTLELLERVWLQHPDDSTRTWETIEDISVDFLPY</sequence>
<keyword evidence="5" id="KW-0539">Nucleus</keyword>
<comment type="caution">
    <text evidence="8">The sequence shown here is derived from an EMBL/GenBank/DDBJ whole genome shotgun (WGS) entry which is preliminary data.</text>
</comment>
<dbReference type="EMBL" id="JAAQRI010000117">
    <property type="protein sequence ID" value="KAF5636455.1"/>
    <property type="molecule type" value="Genomic_DNA"/>
</dbReference>
<keyword evidence="4 6" id="KW-0408">Iron</keyword>
<dbReference type="AlphaFoldDB" id="A0A8H5VW03"/>
<keyword evidence="8" id="KW-0503">Monooxygenase</keyword>
<name>A0A8H5VW03_9HYPO</name>
<evidence type="ECO:0000256" key="3">
    <source>
        <dbReference type="ARBA" id="ARBA00022723"/>
    </source>
</evidence>
<dbReference type="OrthoDB" id="1470350at2759"/>
<keyword evidence="3 6" id="KW-0479">Metal-binding</keyword>
<accession>A0A8H5VW03</accession>
<keyword evidence="8" id="KW-0560">Oxidoreductase</keyword>
<dbReference type="PRINTS" id="PR00463">
    <property type="entry name" value="EP450I"/>
</dbReference>
<dbReference type="InterPro" id="IPR017972">
    <property type="entry name" value="Cyt_P450_CS"/>
</dbReference>
<evidence type="ECO:0000256" key="6">
    <source>
        <dbReference type="PIRSR" id="PIRSR602401-1"/>
    </source>
</evidence>
<dbReference type="Gene3D" id="1.10.630.10">
    <property type="entry name" value="Cytochrome P450"/>
    <property type="match status" value="1"/>
</dbReference>
<dbReference type="SUPFAM" id="SSF48264">
    <property type="entry name" value="Cytochrome P450"/>
    <property type="match status" value="1"/>
</dbReference>
<dbReference type="PROSITE" id="PS00086">
    <property type="entry name" value="CYTOCHROME_P450"/>
    <property type="match status" value="1"/>
</dbReference>
<dbReference type="InterPro" id="IPR036396">
    <property type="entry name" value="Cyt_P450_sf"/>
</dbReference>
<dbReference type="GO" id="GO:0016705">
    <property type="term" value="F:oxidoreductase activity, acting on paired donors, with incorporation or reduction of molecular oxygen"/>
    <property type="evidence" value="ECO:0007669"/>
    <property type="project" value="InterPro"/>
</dbReference>
<evidence type="ECO:0000256" key="5">
    <source>
        <dbReference type="ARBA" id="ARBA00023242"/>
    </source>
</evidence>
<dbReference type="GO" id="GO:0005506">
    <property type="term" value="F:iron ion binding"/>
    <property type="evidence" value="ECO:0007669"/>
    <property type="project" value="InterPro"/>
</dbReference>
<dbReference type="GO" id="GO:0004497">
    <property type="term" value="F:monooxygenase activity"/>
    <property type="evidence" value="ECO:0007669"/>
    <property type="project" value="UniProtKB-KW"/>
</dbReference>
<dbReference type="InterPro" id="IPR002401">
    <property type="entry name" value="Cyt_P450_E_grp-I"/>
</dbReference>
<evidence type="ECO:0000256" key="4">
    <source>
        <dbReference type="ARBA" id="ARBA00023004"/>
    </source>
</evidence>
<protein>
    <submittedName>
        <fullName evidence="8">Cytochrome P450 monooxygenase 4ac1</fullName>
    </submittedName>
</protein>
<dbReference type="Pfam" id="PF11951">
    <property type="entry name" value="Fungal_trans_2"/>
    <property type="match status" value="1"/>
</dbReference>
<dbReference type="Proteomes" id="UP000530670">
    <property type="component" value="Unassembled WGS sequence"/>
</dbReference>
<evidence type="ECO:0000313" key="8">
    <source>
        <dbReference type="EMBL" id="KAF5636455.1"/>
    </source>
</evidence>
<feature type="compositionally biased region" description="Polar residues" evidence="7">
    <location>
        <begin position="569"/>
        <end position="598"/>
    </location>
</feature>
<keyword evidence="2 6" id="KW-0349">Heme</keyword>
<gene>
    <name evidence="8" type="ORF">FTJAE_6056</name>
</gene>
<evidence type="ECO:0000256" key="7">
    <source>
        <dbReference type="SAM" id="MobiDB-lite"/>
    </source>
</evidence>
<dbReference type="RefSeq" id="XP_037206846.1">
    <property type="nucleotide sequence ID" value="XM_037352630.1"/>
</dbReference>
<proteinExistence type="predicted"/>
<dbReference type="GeneID" id="59304900"/>
<feature type="binding site" description="axial binding residue" evidence="6">
    <location>
        <position position="420"/>
    </location>
    <ligand>
        <name>heme</name>
        <dbReference type="ChEBI" id="CHEBI:30413"/>
    </ligand>
    <ligandPart>
        <name>Fe</name>
        <dbReference type="ChEBI" id="CHEBI:18248"/>
    </ligandPart>
</feature>
<comment type="cofactor">
    <cofactor evidence="1 6">
        <name>heme</name>
        <dbReference type="ChEBI" id="CHEBI:30413"/>
    </cofactor>
</comment>
<dbReference type="InterPro" id="IPR050121">
    <property type="entry name" value="Cytochrome_P450_monoxygenase"/>
</dbReference>
<dbReference type="PRINTS" id="PR00385">
    <property type="entry name" value="P450"/>
</dbReference>
<evidence type="ECO:0000256" key="1">
    <source>
        <dbReference type="ARBA" id="ARBA00001971"/>
    </source>
</evidence>
<dbReference type="InterPro" id="IPR001128">
    <property type="entry name" value="Cyt_P450"/>
</dbReference>
<feature type="region of interest" description="Disordered" evidence="7">
    <location>
        <begin position="569"/>
        <end position="614"/>
    </location>
</feature>
<feature type="compositionally biased region" description="Polar residues" evidence="7">
    <location>
        <begin position="604"/>
        <end position="614"/>
    </location>
</feature>
<reference evidence="8 9" key="1">
    <citation type="submission" date="2020-05" db="EMBL/GenBank/DDBJ databases">
        <title>Identification and distribution of gene clusters putatively required for synthesis of sphingolipid metabolism inhibitors in phylogenetically diverse species of the filamentous fungus Fusarium.</title>
        <authorList>
            <person name="Kim H.-S."/>
            <person name="Busman M."/>
            <person name="Brown D.W."/>
            <person name="Divon H."/>
            <person name="Uhlig S."/>
            <person name="Proctor R.H."/>
        </authorList>
    </citation>
    <scope>NUCLEOTIDE SEQUENCE [LARGE SCALE GENOMIC DNA]</scope>
    <source>
        <strain evidence="8 9">NRRL 66243</strain>
    </source>
</reference>
<dbReference type="PANTHER" id="PTHR24305">
    <property type="entry name" value="CYTOCHROME P450"/>
    <property type="match status" value="1"/>
</dbReference>
<dbReference type="GO" id="GO:0020037">
    <property type="term" value="F:heme binding"/>
    <property type="evidence" value="ECO:0007669"/>
    <property type="project" value="InterPro"/>
</dbReference>
<evidence type="ECO:0000313" key="9">
    <source>
        <dbReference type="Proteomes" id="UP000530670"/>
    </source>
</evidence>
<organism evidence="8 9">
    <name type="scientific">Fusarium tjaetaba</name>
    <dbReference type="NCBI Taxonomy" id="1567544"/>
    <lineage>
        <taxon>Eukaryota</taxon>
        <taxon>Fungi</taxon>
        <taxon>Dikarya</taxon>
        <taxon>Ascomycota</taxon>
        <taxon>Pezizomycotina</taxon>
        <taxon>Sordariomycetes</taxon>
        <taxon>Hypocreomycetidae</taxon>
        <taxon>Hypocreales</taxon>
        <taxon>Nectriaceae</taxon>
        <taxon>Fusarium</taxon>
        <taxon>Fusarium fujikuroi species complex</taxon>
    </lineage>
</organism>
<dbReference type="PANTHER" id="PTHR24305:SF164">
    <property type="entry name" value="P450, PUTATIVE (EUROFUNG)-RELATED"/>
    <property type="match status" value="1"/>
</dbReference>
<dbReference type="InterPro" id="IPR021858">
    <property type="entry name" value="Fun_TF"/>
</dbReference>
<dbReference type="Pfam" id="PF00067">
    <property type="entry name" value="p450"/>
    <property type="match status" value="1"/>
</dbReference>